<protein>
    <submittedName>
        <fullName evidence="1">Uncharacterized protein</fullName>
    </submittedName>
</protein>
<feature type="non-terminal residue" evidence="1">
    <location>
        <position position="1"/>
    </location>
</feature>
<name>A0A0F8ZQX7_9ZZZZ</name>
<comment type="caution">
    <text evidence="1">The sequence shown here is derived from an EMBL/GenBank/DDBJ whole genome shotgun (WGS) entry which is preliminary data.</text>
</comment>
<organism evidence="1">
    <name type="scientific">marine sediment metagenome</name>
    <dbReference type="NCBI Taxonomy" id="412755"/>
    <lineage>
        <taxon>unclassified sequences</taxon>
        <taxon>metagenomes</taxon>
        <taxon>ecological metagenomes</taxon>
    </lineage>
</organism>
<reference evidence="1" key="1">
    <citation type="journal article" date="2015" name="Nature">
        <title>Complex archaea that bridge the gap between prokaryotes and eukaryotes.</title>
        <authorList>
            <person name="Spang A."/>
            <person name="Saw J.H."/>
            <person name="Jorgensen S.L."/>
            <person name="Zaremba-Niedzwiedzka K."/>
            <person name="Martijn J."/>
            <person name="Lind A.E."/>
            <person name="van Eijk R."/>
            <person name="Schleper C."/>
            <person name="Guy L."/>
            <person name="Ettema T.J."/>
        </authorList>
    </citation>
    <scope>NUCLEOTIDE SEQUENCE</scope>
</reference>
<evidence type="ECO:0000313" key="1">
    <source>
        <dbReference type="EMBL" id="KKK96258.1"/>
    </source>
</evidence>
<sequence length="34" mass="4056">TLVLLDGILVVDLDSENKCTRFQEWWQSKKTKNF</sequence>
<dbReference type="AlphaFoldDB" id="A0A0F8ZQX7"/>
<accession>A0A0F8ZQX7</accession>
<dbReference type="EMBL" id="LAZR01046559">
    <property type="protein sequence ID" value="KKK96258.1"/>
    <property type="molecule type" value="Genomic_DNA"/>
</dbReference>
<gene>
    <name evidence="1" type="ORF">LCGC14_2664540</name>
</gene>
<proteinExistence type="predicted"/>